<dbReference type="InterPro" id="IPR052551">
    <property type="entry name" value="UV-DNA_repair_photolyase"/>
</dbReference>
<organism evidence="1 2">
    <name type="scientific">Pseudobowmanella zhangzhouensis</name>
    <dbReference type="NCBI Taxonomy" id="1537679"/>
    <lineage>
        <taxon>Bacteria</taxon>
        <taxon>Pseudomonadati</taxon>
        <taxon>Pseudomonadota</taxon>
        <taxon>Gammaproteobacteria</taxon>
        <taxon>Alteromonadales</taxon>
        <taxon>Alteromonadaceae</taxon>
    </lineage>
</organism>
<dbReference type="RefSeq" id="WP_254426637.1">
    <property type="nucleotide sequence ID" value="NZ_JBHSUS010000001.1"/>
</dbReference>
<comment type="caution">
    <text evidence="1">The sequence shown here is derived from an EMBL/GenBank/DDBJ whole genome shotgun (WGS) entry which is preliminary data.</text>
</comment>
<name>A0ABW1XKE2_9ALTE</name>
<dbReference type="Gene3D" id="1.10.579.10">
    <property type="entry name" value="DNA Cyclobutane Dipyrimidine Photolyase, subunit A, domain 3"/>
    <property type="match status" value="1"/>
</dbReference>
<keyword evidence="2" id="KW-1185">Reference proteome</keyword>
<protein>
    <submittedName>
        <fullName evidence="1">Cryptochrome/photolyase family protein</fullName>
    </submittedName>
</protein>
<dbReference type="Gene3D" id="1.25.40.80">
    <property type="match status" value="1"/>
</dbReference>
<reference evidence="2" key="1">
    <citation type="journal article" date="2019" name="Int. J. Syst. Evol. Microbiol.">
        <title>The Global Catalogue of Microorganisms (GCM) 10K type strain sequencing project: providing services to taxonomists for standard genome sequencing and annotation.</title>
        <authorList>
            <consortium name="The Broad Institute Genomics Platform"/>
            <consortium name="The Broad Institute Genome Sequencing Center for Infectious Disease"/>
            <person name="Wu L."/>
            <person name="Ma J."/>
        </authorList>
    </citation>
    <scope>NUCLEOTIDE SEQUENCE [LARGE SCALE GENOMIC DNA]</scope>
    <source>
        <strain evidence="2">CGMCC 1.16031</strain>
    </source>
</reference>
<evidence type="ECO:0000313" key="2">
    <source>
        <dbReference type="Proteomes" id="UP001596364"/>
    </source>
</evidence>
<dbReference type="SUPFAM" id="SSF48173">
    <property type="entry name" value="Cryptochrome/photolyase FAD-binding domain"/>
    <property type="match status" value="1"/>
</dbReference>
<evidence type="ECO:0000313" key="1">
    <source>
        <dbReference type="EMBL" id="MFC6440671.1"/>
    </source>
</evidence>
<dbReference type="InterPro" id="IPR036134">
    <property type="entry name" value="Crypto/Photolyase_FAD-like_sf"/>
</dbReference>
<dbReference type="Gene3D" id="3.40.50.620">
    <property type="entry name" value="HUPs"/>
    <property type="match status" value="1"/>
</dbReference>
<dbReference type="Pfam" id="PF04244">
    <property type="entry name" value="DPRP"/>
    <property type="match status" value="1"/>
</dbReference>
<accession>A0ABW1XKE2</accession>
<dbReference type="InterPro" id="IPR014729">
    <property type="entry name" value="Rossmann-like_a/b/a_fold"/>
</dbReference>
<dbReference type="Proteomes" id="UP001596364">
    <property type="component" value="Unassembled WGS sequence"/>
</dbReference>
<dbReference type="PANTHER" id="PTHR38657">
    <property type="entry name" value="SLR1343 PROTEIN"/>
    <property type="match status" value="1"/>
</dbReference>
<gene>
    <name evidence="1" type="ORF">ACFP85_11005</name>
</gene>
<dbReference type="InterPro" id="IPR007357">
    <property type="entry name" value="PhrB-like"/>
</dbReference>
<dbReference type="EMBL" id="JBHSUS010000001">
    <property type="protein sequence ID" value="MFC6440671.1"/>
    <property type="molecule type" value="Genomic_DNA"/>
</dbReference>
<dbReference type="Gene3D" id="1.10.10.1710">
    <property type="entry name" value="Deoxyribodipyrimidine photolyase-related"/>
    <property type="match status" value="1"/>
</dbReference>
<sequence>MGDQLSLELATLRALNPQSDLIMLAEVPVEAGYVKHHKQKIALIFSAMRHFAEELREAGWQVVYFAYGQHPHQSLLDALSTTCQQHTIDEVVITQCGEYRLQHEIDSRWCDALNLPLTCLQDDRFICPLDWFRDWADGRKQLRMEYFYREMRRRTGLLMDGDQPAGGKWNYDASNRSAYDAKTPIPEPLNFDRDAIDQEVLTLVAKQFSDHPGSVTRFLWGTRRAQAQAALGQFIQHRLVNFGDYQDAMVSGEDTLFHSLLSPYLNIGLLDPLQVCQAAERAYLDGRAPLNAVEGFIRQIIGWREYVRGIYWLHMPDYAALNKLGNQRDLPPYYWNGKTNMHCMAECFRNTFDNAYAHHIQRLMVTGNFALLAGIEPEQICDWYLAVYADAFDWVELPNTLGMVMHADGGYLGSKPYAASGKYIHKMSDYCQHCHYNVKTAEQEDSCPFNAMYWHFLYRHRQAFENNPRMAMVYKSFARMSEAKQDAILRRGEHLLENIACL</sequence>
<dbReference type="PANTHER" id="PTHR38657:SF1">
    <property type="entry name" value="SLR1343 PROTEIN"/>
    <property type="match status" value="1"/>
</dbReference>
<proteinExistence type="predicted"/>